<dbReference type="GeneID" id="41338623"/>
<evidence type="ECO:0000313" key="2">
    <source>
        <dbReference type="Proteomes" id="UP000315938"/>
    </source>
</evidence>
<dbReference type="Proteomes" id="UP000315938">
    <property type="component" value="Unassembled WGS sequence"/>
</dbReference>
<dbReference type="RefSeq" id="WP_012242392.1">
    <property type="nucleotide sequence ID" value="NZ_JACAOE010000001.1"/>
</dbReference>
<reference evidence="1 2" key="1">
    <citation type="submission" date="2019-07" db="EMBL/GenBank/DDBJ databases">
        <title>Genome sequence of Acholeplasma laidlawii strain with increased resistance to erythromycin.</title>
        <authorList>
            <person name="Medvedeva E.S."/>
            <person name="Baranova N.B."/>
            <person name="Siniagina M.N."/>
            <person name="Mouzykantov A."/>
            <person name="Chernova O.A."/>
            <person name="Chernov V.M."/>
        </authorList>
    </citation>
    <scope>NUCLEOTIDE SEQUENCE [LARGE SCALE GENOMIC DNA]</scope>
    <source>
        <strain evidence="1 2">PG8REry</strain>
    </source>
</reference>
<comment type="caution">
    <text evidence="1">The sequence shown here is derived from an EMBL/GenBank/DDBJ whole genome shotgun (WGS) entry which is preliminary data.</text>
</comment>
<sequence length="246" mass="29764">MVWLSKRSKDNFYDTLKILKNEKTMHFVYAELRKYIENTFGITVFNITIDKFGFFDRPKKNSFFYQKKYLLAIHVSSYSEREMMQNKVSVELANFPTAYKMVNDKIKQDLIMDKLIELTKLKNFKTKINKTNTYVDYRFGFTTDYAEILLDKIEKGITKEILNEFKEKAHIWRIEKMFSTVTIFYFTELDKIENEKNGITHIIRDRYLSRIKEIDSINLFKEEYIVFDTKENVDKNYGGNLFYYFR</sequence>
<accession>A0A553IIU1</accession>
<proteinExistence type="predicted"/>
<protein>
    <submittedName>
        <fullName evidence="1">Uncharacterized protein</fullName>
    </submittedName>
</protein>
<organism evidence="1 2">
    <name type="scientific">Acholeplasma laidlawii</name>
    <dbReference type="NCBI Taxonomy" id="2148"/>
    <lineage>
        <taxon>Bacteria</taxon>
        <taxon>Bacillati</taxon>
        <taxon>Mycoplasmatota</taxon>
        <taxon>Mollicutes</taxon>
        <taxon>Acholeplasmatales</taxon>
        <taxon>Acholeplasmataceae</taxon>
        <taxon>Acholeplasma</taxon>
    </lineage>
</organism>
<evidence type="ECO:0000313" key="1">
    <source>
        <dbReference type="EMBL" id="TRY00106.1"/>
    </source>
</evidence>
<gene>
    <name evidence="1" type="ORF">FNV44_03415</name>
</gene>
<name>A0A553IIU1_ACHLA</name>
<dbReference type="EMBL" id="VKID01000001">
    <property type="protein sequence ID" value="TRY00106.1"/>
    <property type="molecule type" value="Genomic_DNA"/>
</dbReference>
<dbReference type="AlphaFoldDB" id="A0A553IIU1"/>